<dbReference type="RefSeq" id="WP_185661256.1">
    <property type="nucleotide sequence ID" value="NZ_CAWPOO010000012.1"/>
</dbReference>
<evidence type="ECO:0000313" key="3">
    <source>
        <dbReference type="Proteomes" id="UP000526501"/>
    </source>
</evidence>
<comment type="caution">
    <text evidence="2">The sequence shown here is derived from an EMBL/GenBank/DDBJ whole genome shotgun (WGS) entry which is preliminary data.</text>
</comment>
<gene>
    <name evidence="2" type="ORF">H5P27_15270</name>
</gene>
<dbReference type="PANTHER" id="PTHR37833:SF1">
    <property type="entry name" value="SIGNAL PEPTIDE PROTEIN"/>
    <property type="match status" value="1"/>
</dbReference>
<dbReference type="Gene3D" id="2.60.40.10">
    <property type="entry name" value="Immunoglobulins"/>
    <property type="match status" value="1"/>
</dbReference>
<protein>
    <submittedName>
        <fullName evidence="2">DUF1573 domain-containing protein</fullName>
    </submittedName>
</protein>
<dbReference type="Proteomes" id="UP000526501">
    <property type="component" value="Unassembled WGS sequence"/>
</dbReference>
<reference evidence="2 3" key="1">
    <citation type="submission" date="2020-07" db="EMBL/GenBank/DDBJ databases">
        <authorList>
            <person name="Feng X."/>
        </authorList>
    </citation>
    <scope>NUCLEOTIDE SEQUENCE [LARGE SCALE GENOMIC DNA]</scope>
    <source>
        <strain evidence="2 3">JCM23202</strain>
    </source>
</reference>
<organism evidence="2 3">
    <name type="scientific">Pelagicoccus albus</name>
    <dbReference type="NCBI Taxonomy" id="415222"/>
    <lineage>
        <taxon>Bacteria</taxon>
        <taxon>Pseudomonadati</taxon>
        <taxon>Verrucomicrobiota</taxon>
        <taxon>Opitutia</taxon>
        <taxon>Puniceicoccales</taxon>
        <taxon>Pelagicoccaceae</taxon>
        <taxon>Pelagicoccus</taxon>
    </lineage>
</organism>
<dbReference type="InterPro" id="IPR013783">
    <property type="entry name" value="Ig-like_fold"/>
</dbReference>
<accession>A0A7X1B8B9</accession>
<dbReference type="InterPro" id="IPR011467">
    <property type="entry name" value="DUF1573"/>
</dbReference>
<keyword evidence="1" id="KW-0732">Signal</keyword>
<feature type="chain" id="PRO_5030976909" evidence="1">
    <location>
        <begin position="33"/>
        <end position="238"/>
    </location>
</feature>
<keyword evidence="3" id="KW-1185">Reference proteome</keyword>
<dbReference type="Pfam" id="PF07610">
    <property type="entry name" value="DUF1573"/>
    <property type="match status" value="1"/>
</dbReference>
<dbReference type="AlphaFoldDB" id="A0A7X1B8B9"/>
<dbReference type="EMBL" id="JACHVC010000012">
    <property type="protein sequence ID" value="MBC2607412.1"/>
    <property type="molecule type" value="Genomic_DNA"/>
</dbReference>
<evidence type="ECO:0000256" key="1">
    <source>
        <dbReference type="SAM" id="SignalP"/>
    </source>
</evidence>
<feature type="signal peptide" evidence="1">
    <location>
        <begin position="1"/>
        <end position="32"/>
    </location>
</feature>
<proteinExistence type="predicted"/>
<name>A0A7X1B8B9_9BACT</name>
<evidence type="ECO:0000313" key="2">
    <source>
        <dbReference type="EMBL" id="MBC2607412.1"/>
    </source>
</evidence>
<sequence>MKRRTHTNRTALFSKLLASLAALLIAPVVALAEGLQWETESLFFETEFGAEEVIAEYPFTNTGEQAIEIVNASSSCGCTVPTLDKRSYAPGESGTLKAIFTLGSRQGMQHKSITILTKTEGQDEEESHLLKLAVDIPIPVTFKPRVHFWKIGSEAKAKEIEVNIHEKMPFALSHLVRKDEEEESNFDYEIVTVEPNLKYLVRITPKTTERKSRDVYFLASEGEDGQVLRKYPIYAYVR</sequence>
<dbReference type="PANTHER" id="PTHR37833">
    <property type="entry name" value="LIPOPROTEIN-RELATED"/>
    <property type="match status" value="1"/>
</dbReference>